<feature type="signal peptide" evidence="1">
    <location>
        <begin position="1"/>
        <end position="25"/>
    </location>
</feature>
<dbReference type="Pfam" id="PF09917">
    <property type="entry name" value="DUF2147"/>
    <property type="match status" value="1"/>
</dbReference>
<evidence type="ECO:0000313" key="4">
    <source>
        <dbReference type="Proteomes" id="UP000528286"/>
    </source>
</evidence>
<evidence type="ECO:0000259" key="2">
    <source>
        <dbReference type="Pfam" id="PF09917"/>
    </source>
</evidence>
<protein>
    <submittedName>
        <fullName evidence="3">Uncharacterized protein (DUF2147 family)</fullName>
    </submittedName>
</protein>
<name>A0A7W6JB53_9HYPH</name>
<organism evidence="3 4">
    <name type="scientific">Gellertiella hungarica</name>
    <dbReference type="NCBI Taxonomy" id="1572859"/>
    <lineage>
        <taxon>Bacteria</taxon>
        <taxon>Pseudomonadati</taxon>
        <taxon>Pseudomonadota</taxon>
        <taxon>Alphaproteobacteria</taxon>
        <taxon>Hyphomicrobiales</taxon>
        <taxon>Rhizobiaceae</taxon>
        <taxon>Gellertiella</taxon>
    </lineage>
</organism>
<evidence type="ECO:0000256" key="1">
    <source>
        <dbReference type="SAM" id="SignalP"/>
    </source>
</evidence>
<dbReference type="AlphaFoldDB" id="A0A7W6JB53"/>
<accession>A0A7W6JB53</accession>
<reference evidence="3 4" key="1">
    <citation type="submission" date="2020-08" db="EMBL/GenBank/DDBJ databases">
        <title>Genomic Encyclopedia of Type Strains, Phase IV (KMG-IV): sequencing the most valuable type-strain genomes for metagenomic binning, comparative biology and taxonomic classification.</title>
        <authorList>
            <person name="Goeker M."/>
        </authorList>
    </citation>
    <scope>NUCLEOTIDE SEQUENCE [LARGE SCALE GENOMIC DNA]</scope>
    <source>
        <strain evidence="3 4">DSM 29853</strain>
    </source>
</reference>
<dbReference type="Gene3D" id="2.40.128.520">
    <property type="match status" value="1"/>
</dbReference>
<comment type="caution">
    <text evidence="3">The sequence shown here is derived from an EMBL/GenBank/DDBJ whole genome shotgun (WGS) entry which is preliminary data.</text>
</comment>
<evidence type="ECO:0000313" key="3">
    <source>
        <dbReference type="EMBL" id="MBB4067217.1"/>
    </source>
</evidence>
<dbReference type="PANTHER" id="PTHR36919:SF2">
    <property type="entry name" value="BLL6627 PROTEIN"/>
    <property type="match status" value="1"/>
</dbReference>
<feature type="chain" id="PRO_5031251066" evidence="1">
    <location>
        <begin position="26"/>
        <end position="129"/>
    </location>
</feature>
<dbReference type="EMBL" id="JACIEZ010000016">
    <property type="protein sequence ID" value="MBB4067217.1"/>
    <property type="molecule type" value="Genomic_DNA"/>
</dbReference>
<dbReference type="InterPro" id="IPR019223">
    <property type="entry name" value="DUF2147"/>
</dbReference>
<sequence length="129" mass="13866">MTMMKRFPLLMTFTIGLGLAMPALAEAESPMGEWARGDGAAKVRIAPCGENICATNTWIKPGTKSEKTGDVLVMTISKDGQGTYKGSAFDPQRNMNFKLKLTVEGKSMTTRGCVLGGIVCKSVSWSKVK</sequence>
<proteinExistence type="predicted"/>
<feature type="domain" description="DUF2147" evidence="2">
    <location>
        <begin position="32"/>
        <end position="127"/>
    </location>
</feature>
<dbReference type="PANTHER" id="PTHR36919">
    <property type="entry name" value="BLR1215 PROTEIN"/>
    <property type="match status" value="1"/>
</dbReference>
<gene>
    <name evidence="3" type="ORF">GGR23_004448</name>
</gene>
<keyword evidence="4" id="KW-1185">Reference proteome</keyword>
<keyword evidence="1" id="KW-0732">Signal</keyword>
<dbReference type="Proteomes" id="UP000528286">
    <property type="component" value="Unassembled WGS sequence"/>
</dbReference>